<comment type="subcellular location">
    <subcellularLocation>
        <location evidence="1">Periplasm</location>
    </subcellularLocation>
</comment>
<accession>A0A848G741</accession>
<dbReference type="PANTHER" id="PTHR38102">
    <property type="entry name" value="PERIPLASMIC CHAPERONE SPY"/>
    <property type="match status" value="1"/>
</dbReference>
<feature type="signal peptide" evidence="6">
    <location>
        <begin position="1"/>
        <end position="25"/>
    </location>
</feature>
<dbReference type="Pfam" id="PF13801">
    <property type="entry name" value="Metal_resist"/>
    <property type="match status" value="1"/>
</dbReference>
<organism evidence="7 8">
    <name type="scientific">Zoogloea dura</name>
    <dbReference type="NCBI Taxonomy" id="2728840"/>
    <lineage>
        <taxon>Bacteria</taxon>
        <taxon>Pseudomonadati</taxon>
        <taxon>Pseudomonadota</taxon>
        <taxon>Betaproteobacteria</taxon>
        <taxon>Rhodocyclales</taxon>
        <taxon>Zoogloeaceae</taxon>
        <taxon>Zoogloea</taxon>
    </lineage>
</organism>
<keyword evidence="3 6" id="KW-0732">Signal</keyword>
<evidence type="ECO:0000256" key="1">
    <source>
        <dbReference type="ARBA" id="ARBA00004418"/>
    </source>
</evidence>
<feature type="compositionally biased region" description="Basic and acidic residues" evidence="5">
    <location>
        <begin position="143"/>
        <end position="153"/>
    </location>
</feature>
<evidence type="ECO:0000256" key="5">
    <source>
        <dbReference type="SAM" id="MobiDB-lite"/>
    </source>
</evidence>
<dbReference type="AlphaFoldDB" id="A0A848G741"/>
<reference evidence="7 8" key="1">
    <citation type="submission" date="2020-04" db="EMBL/GenBank/DDBJ databases">
        <title>Zoogloea sp. G-4-1-14 isolated from soil.</title>
        <authorList>
            <person name="Dahal R.H."/>
        </authorList>
    </citation>
    <scope>NUCLEOTIDE SEQUENCE [LARGE SCALE GENOMIC DNA]</scope>
    <source>
        <strain evidence="7 8">G-4-1-14</strain>
    </source>
</reference>
<evidence type="ECO:0000313" key="8">
    <source>
        <dbReference type="Proteomes" id="UP000580043"/>
    </source>
</evidence>
<dbReference type="InterPro" id="IPR052211">
    <property type="entry name" value="Cpx_auxiliary_protein"/>
</dbReference>
<keyword evidence="4" id="KW-0574">Periplasm</keyword>
<dbReference type="GO" id="GO:0030288">
    <property type="term" value="C:outer membrane-bounded periplasmic space"/>
    <property type="evidence" value="ECO:0007669"/>
    <property type="project" value="TreeGrafter"/>
</dbReference>
<comment type="similarity">
    <text evidence="2">Belongs to the CpxP/Spy family.</text>
</comment>
<evidence type="ECO:0000313" key="7">
    <source>
        <dbReference type="EMBL" id="NML28047.1"/>
    </source>
</evidence>
<gene>
    <name evidence="7" type="ORF">HHL15_20005</name>
</gene>
<dbReference type="GO" id="GO:0051082">
    <property type="term" value="F:unfolded protein binding"/>
    <property type="evidence" value="ECO:0007669"/>
    <property type="project" value="TreeGrafter"/>
</dbReference>
<dbReference type="EMBL" id="JABBGA010000021">
    <property type="protein sequence ID" value="NML28047.1"/>
    <property type="molecule type" value="Genomic_DNA"/>
</dbReference>
<keyword evidence="8" id="KW-1185">Reference proteome</keyword>
<evidence type="ECO:0000256" key="6">
    <source>
        <dbReference type="SAM" id="SignalP"/>
    </source>
</evidence>
<dbReference type="Proteomes" id="UP000580043">
    <property type="component" value="Unassembled WGS sequence"/>
</dbReference>
<sequence length="167" mass="18302">MKLLGPTLLASIVTAGIALSSPSFAAPRHGGDKPQACEAGRFPGHHHFDHEMGGPPLLRDPSLSEEQRESIFKIRHAHAPAQWKAGRALARLRAERETLQLSDNYDAAKGDELIAREAEAYAALLRERAATVREVSAVLTPEQRSRLRNREAEAPQQPGQGPGRRPR</sequence>
<dbReference type="Gene3D" id="1.20.120.1490">
    <property type="match status" value="1"/>
</dbReference>
<feature type="chain" id="PRO_5032328472" evidence="6">
    <location>
        <begin position="26"/>
        <end position="167"/>
    </location>
</feature>
<dbReference type="RefSeq" id="WP_169147580.1">
    <property type="nucleotide sequence ID" value="NZ_JABBGA010000021.1"/>
</dbReference>
<evidence type="ECO:0000256" key="4">
    <source>
        <dbReference type="ARBA" id="ARBA00022764"/>
    </source>
</evidence>
<evidence type="ECO:0000256" key="3">
    <source>
        <dbReference type="ARBA" id="ARBA00022729"/>
    </source>
</evidence>
<name>A0A848G741_9RHOO</name>
<feature type="region of interest" description="Disordered" evidence="5">
    <location>
        <begin position="141"/>
        <end position="167"/>
    </location>
</feature>
<dbReference type="PANTHER" id="PTHR38102:SF1">
    <property type="entry name" value="PERIPLASMIC CHAPERONE SPY"/>
    <property type="match status" value="1"/>
</dbReference>
<evidence type="ECO:0000256" key="2">
    <source>
        <dbReference type="ARBA" id="ARBA00008441"/>
    </source>
</evidence>
<dbReference type="InterPro" id="IPR012899">
    <property type="entry name" value="LTXXQ"/>
</dbReference>
<proteinExistence type="inferred from homology"/>
<protein>
    <submittedName>
        <fullName evidence="7">Spy/CpxP family protein refolding chaperone</fullName>
    </submittedName>
</protein>
<comment type="caution">
    <text evidence="7">The sequence shown here is derived from an EMBL/GenBank/DDBJ whole genome shotgun (WGS) entry which is preliminary data.</text>
</comment>
<dbReference type="CDD" id="cd09916">
    <property type="entry name" value="CpxP_like"/>
    <property type="match status" value="1"/>
</dbReference>
<dbReference type="InterPro" id="IPR025961">
    <property type="entry name" value="Metal_resist"/>
</dbReference>